<dbReference type="STRING" id="685588.A0A067TN75"/>
<dbReference type="InterPro" id="IPR029063">
    <property type="entry name" value="SAM-dependent_MTases_sf"/>
</dbReference>
<proteinExistence type="predicted"/>
<gene>
    <name evidence="2" type="ORF">GALMADRAFT_55647</name>
</gene>
<dbReference type="HOGENOM" id="CLU_043071_1_0_1"/>
<accession>A0A067TN75</accession>
<evidence type="ECO:0000313" key="2">
    <source>
        <dbReference type="EMBL" id="KDR84616.1"/>
    </source>
</evidence>
<name>A0A067TN75_GALM3</name>
<keyword evidence="3" id="KW-1185">Reference proteome</keyword>
<feature type="domain" description="Ribosomal RNA methyltransferase FtsJ" evidence="1">
    <location>
        <begin position="34"/>
        <end position="219"/>
    </location>
</feature>
<feature type="non-terminal residue" evidence="2">
    <location>
        <position position="1"/>
    </location>
</feature>
<dbReference type="Pfam" id="PF01728">
    <property type="entry name" value="FtsJ"/>
    <property type="match status" value="1"/>
</dbReference>
<dbReference type="Gene3D" id="3.40.50.12760">
    <property type="match status" value="1"/>
</dbReference>
<evidence type="ECO:0000259" key="1">
    <source>
        <dbReference type="Pfam" id="PF01728"/>
    </source>
</evidence>
<reference evidence="3" key="1">
    <citation type="journal article" date="2014" name="Proc. Natl. Acad. Sci. U.S.A.">
        <title>Extensive sampling of basidiomycete genomes demonstrates inadequacy of the white-rot/brown-rot paradigm for wood decay fungi.</title>
        <authorList>
            <person name="Riley R."/>
            <person name="Salamov A.A."/>
            <person name="Brown D.W."/>
            <person name="Nagy L.G."/>
            <person name="Floudas D."/>
            <person name="Held B.W."/>
            <person name="Levasseur A."/>
            <person name="Lombard V."/>
            <person name="Morin E."/>
            <person name="Otillar R."/>
            <person name="Lindquist E.A."/>
            <person name="Sun H."/>
            <person name="LaButti K.M."/>
            <person name="Schmutz J."/>
            <person name="Jabbour D."/>
            <person name="Luo H."/>
            <person name="Baker S.E."/>
            <person name="Pisabarro A.G."/>
            <person name="Walton J.D."/>
            <person name="Blanchette R.A."/>
            <person name="Henrissat B."/>
            <person name="Martin F."/>
            <person name="Cullen D."/>
            <person name="Hibbett D.S."/>
            <person name="Grigoriev I.V."/>
        </authorList>
    </citation>
    <scope>NUCLEOTIDE SEQUENCE [LARGE SCALE GENOMIC DNA]</scope>
    <source>
        <strain evidence="3">CBS 339.88</strain>
    </source>
</reference>
<dbReference type="GO" id="GO:0032259">
    <property type="term" value="P:methylation"/>
    <property type="evidence" value="ECO:0007669"/>
    <property type="project" value="InterPro"/>
</dbReference>
<dbReference type="AlphaFoldDB" id="A0A067TN75"/>
<dbReference type="GO" id="GO:0008168">
    <property type="term" value="F:methyltransferase activity"/>
    <property type="evidence" value="ECO:0007669"/>
    <property type="project" value="InterPro"/>
</dbReference>
<dbReference type="EMBL" id="KL142368">
    <property type="protein sequence ID" value="KDR84616.1"/>
    <property type="molecule type" value="Genomic_DNA"/>
</dbReference>
<sequence length="303" mass="34332">SAEKHFKKQRETSDNASSNLSKIWFRRMRDLLREIDMNLRCIPGNEPVDFLDLGCCPGGFSSYILGKNRKANGTGVSLPVAEGGHEFFLEDRHRSRFQLFSANFTYYQLGSSVIDNERLQSVPSDVLGKPFDIVLLDGHQLRTQVSALPWDSDRLLISQLILAIQSVKEGGTIIMKLPMPHKPVTARILHLFETISSRLLRWKPKLMHANRGIFYAVAKGVGRGEDSHKIPIILQALKNLWFSLTFGGGEASGRHILPEDLDFLISMDDLVSYRLDWLTKLGTPLWKVQKLALERLYNKKCGN</sequence>
<protein>
    <recommendedName>
        <fullName evidence="1">Ribosomal RNA methyltransferase FtsJ domain-containing protein</fullName>
    </recommendedName>
</protein>
<dbReference type="InterPro" id="IPR002877">
    <property type="entry name" value="RNA_MeTrfase_FtsJ_dom"/>
</dbReference>
<dbReference type="Proteomes" id="UP000027222">
    <property type="component" value="Unassembled WGS sequence"/>
</dbReference>
<dbReference type="OrthoDB" id="417125at2759"/>
<organism evidence="2 3">
    <name type="scientific">Galerina marginata (strain CBS 339.88)</name>
    <dbReference type="NCBI Taxonomy" id="685588"/>
    <lineage>
        <taxon>Eukaryota</taxon>
        <taxon>Fungi</taxon>
        <taxon>Dikarya</taxon>
        <taxon>Basidiomycota</taxon>
        <taxon>Agaricomycotina</taxon>
        <taxon>Agaricomycetes</taxon>
        <taxon>Agaricomycetidae</taxon>
        <taxon>Agaricales</taxon>
        <taxon>Agaricineae</taxon>
        <taxon>Strophariaceae</taxon>
        <taxon>Galerina</taxon>
    </lineage>
</organism>
<dbReference type="SUPFAM" id="SSF53335">
    <property type="entry name" value="S-adenosyl-L-methionine-dependent methyltransferases"/>
    <property type="match status" value="1"/>
</dbReference>
<evidence type="ECO:0000313" key="3">
    <source>
        <dbReference type="Proteomes" id="UP000027222"/>
    </source>
</evidence>